<dbReference type="RefSeq" id="WP_152125899.1">
    <property type="nucleotide sequence ID" value="NZ_WELI01000009.1"/>
</dbReference>
<comment type="caution">
    <text evidence="2">The sequence shown here is derived from an EMBL/GenBank/DDBJ whole genome shotgun (WGS) entry which is preliminary data.</text>
</comment>
<dbReference type="Proteomes" id="UP000488299">
    <property type="component" value="Unassembled WGS sequence"/>
</dbReference>
<evidence type="ECO:0000256" key="1">
    <source>
        <dbReference type="SAM" id="SignalP"/>
    </source>
</evidence>
<dbReference type="AlphaFoldDB" id="A0A7J5TUW7"/>
<sequence>MIRSVTKLICFLSGIFLTVSVQAQELNCQVNLNYDQLFSQQKTDFSYFNQLKGVITELLNTRRWTNDQFQPSERINCILNINLLKSTQQGVFEGNAQLILKRPVYGTNLESTVISYVDRNFNIVYLPTTPVFFRDNAYTDELTSILGFYANIFLALDYDTFSRQGGTPHMQRAFNIMNLAQTANGAGWLVGGDKRNRYYLIENLQAPQFGPFRDGLYTYHRLALDNFTANPIQSRKALLDLLTTMRRIQTQVSLSVLMNSFMDAKSEEFINVLYEGSLAERKRGFDLLTQLDPGKTEAYRKLLWQ</sequence>
<keyword evidence="3" id="KW-1185">Reference proteome</keyword>
<dbReference type="EMBL" id="WELI01000009">
    <property type="protein sequence ID" value="KAB7727948.1"/>
    <property type="molecule type" value="Genomic_DNA"/>
</dbReference>
<name>A0A7J5TUW7_9BACT</name>
<dbReference type="InterPro" id="IPR032274">
    <property type="entry name" value="DUF4835"/>
</dbReference>
<evidence type="ECO:0000313" key="2">
    <source>
        <dbReference type="EMBL" id="KAB7727948.1"/>
    </source>
</evidence>
<accession>A0A7J5TUW7</accession>
<organism evidence="2 3">
    <name type="scientific">Rudanella paleaurantiibacter</name>
    <dbReference type="NCBI Taxonomy" id="2614655"/>
    <lineage>
        <taxon>Bacteria</taxon>
        <taxon>Pseudomonadati</taxon>
        <taxon>Bacteroidota</taxon>
        <taxon>Cytophagia</taxon>
        <taxon>Cytophagales</taxon>
        <taxon>Cytophagaceae</taxon>
        <taxon>Rudanella</taxon>
    </lineage>
</organism>
<gene>
    <name evidence="2" type="ORF">F5984_19495</name>
</gene>
<reference evidence="2 3" key="1">
    <citation type="submission" date="2019-10" db="EMBL/GenBank/DDBJ databases">
        <title>Rudanella paleaurantiibacter sp. nov., isolated from sludge.</title>
        <authorList>
            <person name="Xu S.Q."/>
        </authorList>
    </citation>
    <scope>NUCLEOTIDE SEQUENCE [LARGE SCALE GENOMIC DNA]</scope>
    <source>
        <strain evidence="2 3">HX-22-17</strain>
    </source>
</reference>
<protein>
    <submittedName>
        <fullName evidence="2">DUF4835 family protein</fullName>
    </submittedName>
</protein>
<feature type="signal peptide" evidence="1">
    <location>
        <begin position="1"/>
        <end position="23"/>
    </location>
</feature>
<keyword evidence="1" id="KW-0732">Signal</keyword>
<evidence type="ECO:0000313" key="3">
    <source>
        <dbReference type="Proteomes" id="UP000488299"/>
    </source>
</evidence>
<dbReference type="Pfam" id="PF16119">
    <property type="entry name" value="DUF4835"/>
    <property type="match status" value="1"/>
</dbReference>
<feature type="chain" id="PRO_5029596586" evidence="1">
    <location>
        <begin position="24"/>
        <end position="305"/>
    </location>
</feature>
<proteinExistence type="predicted"/>